<dbReference type="CDD" id="cd16922">
    <property type="entry name" value="HATPase_EvgS-ArcB-TorS-like"/>
    <property type="match status" value="1"/>
</dbReference>
<dbReference type="Gene3D" id="1.20.120.160">
    <property type="entry name" value="HPT domain"/>
    <property type="match status" value="1"/>
</dbReference>
<evidence type="ECO:0000313" key="25">
    <source>
        <dbReference type="Proteomes" id="UP001409585"/>
    </source>
</evidence>
<reference evidence="25" key="1">
    <citation type="journal article" date="2019" name="Int. J. Syst. Evol. Microbiol.">
        <title>The Global Catalogue of Microorganisms (GCM) 10K type strain sequencing project: providing services to taxonomists for standard genome sequencing and annotation.</title>
        <authorList>
            <consortium name="The Broad Institute Genomics Platform"/>
            <consortium name="The Broad Institute Genome Sequencing Center for Infectious Disease"/>
            <person name="Wu L."/>
            <person name="Ma J."/>
        </authorList>
    </citation>
    <scope>NUCLEOTIDE SEQUENCE [LARGE SCALE GENOMIC DNA]</scope>
    <source>
        <strain evidence="25">JCM 19134</strain>
    </source>
</reference>
<dbReference type="PRINTS" id="PR00344">
    <property type="entry name" value="BCTRLSENSOR"/>
</dbReference>
<evidence type="ECO:0000259" key="19">
    <source>
        <dbReference type="PROSITE" id="PS50109"/>
    </source>
</evidence>
<keyword evidence="15" id="KW-0131">Cell cycle</keyword>
<dbReference type="Pfam" id="PF00072">
    <property type="entry name" value="Response_reg"/>
    <property type="match status" value="1"/>
</dbReference>
<dbReference type="SMART" id="SM00448">
    <property type="entry name" value="REC"/>
    <property type="match status" value="1"/>
</dbReference>
<evidence type="ECO:0000256" key="3">
    <source>
        <dbReference type="ARBA" id="ARBA00012438"/>
    </source>
</evidence>
<evidence type="ECO:0000256" key="16">
    <source>
        <dbReference type="PROSITE-ProRule" id="PRU00110"/>
    </source>
</evidence>
<dbReference type="InterPro" id="IPR036641">
    <property type="entry name" value="HPT_dom_sf"/>
</dbReference>
<dbReference type="GO" id="GO:0005886">
    <property type="term" value="C:plasma membrane"/>
    <property type="evidence" value="ECO:0007669"/>
    <property type="project" value="UniProtKB-SubCell"/>
</dbReference>
<dbReference type="GO" id="GO:0000155">
    <property type="term" value="F:phosphorelay sensor kinase activity"/>
    <property type="evidence" value="ECO:0007669"/>
    <property type="project" value="InterPro"/>
</dbReference>
<feature type="domain" description="PAC" evidence="22">
    <location>
        <begin position="260"/>
        <end position="312"/>
    </location>
</feature>
<dbReference type="GO" id="GO:0005524">
    <property type="term" value="F:ATP binding"/>
    <property type="evidence" value="ECO:0007669"/>
    <property type="project" value="UniProtKB-KW"/>
</dbReference>
<comment type="subcellular location">
    <subcellularLocation>
        <location evidence="2">Cell inner membrane</location>
        <topology evidence="2">Multi-pass membrane protein</topology>
    </subcellularLocation>
</comment>
<dbReference type="Pfam" id="PF08448">
    <property type="entry name" value="PAS_4"/>
    <property type="match status" value="1"/>
</dbReference>
<evidence type="ECO:0000259" key="23">
    <source>
        <dbReference type="PROSITE" id="PS50894"/>
    </source>
</evidence>
<dbReference type="Gene3D" id="3.30.450.20">
    <property type="entry name" value="PAS domain"/>
    <property type="match status" value="1"/>
</dbReference>
<dbReference type="InterPro" id="IPR003661">
    <property type="entry name" value="HisK_dim/P_dom"/>
</dbReference>
<evidence type="ECO:0000256" key="2">
    <source>
        <dbReference type="ARBA" id="ARBA00004429"/>
    </source>
</evidence>
<dbReference type="InterPro" id="IPR011006">
    <property type="entry name" value="CheY-like_superfamily"/>
</dbReference>
<dbReference type="PANTHER" id="PTHR43047">
    <property type="entry name" value="TWO-COMPONENT HISTIDINE PROTEIN KINASE"/>
    <property type="match status" value="1"/>
</dbReference>
<dbReference type="CDD" id="cd00088">
    <property type="entry name" value="HPT"/>
    <property type="match status" value="1"/>
</dbReference>
<dbReference type="InterPro" id="IPR013656">
    <property type="entry name" value="PAS_4"/>
</dbReference>
<feature type="domain" description="PAS" evidence="21">
    <location>
        <begin position="182"/>
        <end position="227"/>
    </location>
</feature>
<evidence type="ECO:0000256" key="13">
    <source>
        <dbReference type="ARBA" id="ARBA00023012"/>
    </source>
</evidence>
<dbReference type="Proteomes" id="UP001409585">
    <property type="component" value="Unassembled WGS sequence"/>
</dbReference>
<accession>A0AAV3U5U4</accession>
<dbReference type="Pfam" id="PF00512">
    <property type="entry name" value="HisKA"/>
    <property type="match status" value="1"/>
</dbReference>
<keyword evidence="9" id="KW-0547">Nucleotide-binding</keyword>
<dbReference type="SMART" id="SM00388">
    <property type="entry name" value="HisKA"/>
    <property type="match status" value="1"/>
</dbReference>
<dbReference type="SUPFAM" id="SSF55785">
    <property type="entry name" value="PYP-like sensor domain (PAS domain)"/>
    <property type="match status" value="1"/>
</dbReference>
<dbReference type="RefSeq" id="WP_345424779.1">
    <property type="nucleotide sequence ID" value="NZ_AP031496.1"/>
</dbReference>
<evidence type="ECO:0000256" key="10">
    <source>
        <dbReference type="ARBA" id="ARBA00022777"/>
    </source>
</evidence>
<dbReference type="InterPro" id="IPR004358">
    <property type="entry name" value="Sig_transdc_His_kin-like_C"/>
</dbReference>
<feature type="domain" description="Histidine kinase" evidence="19">
    <location>
        <begin position="330"/>
        <end position="557"/>
    </location>
</feature>
<dbReference type="InterPro" id="IPR003594">
    <property type="entry name" value="HATPase_dom"/>
</dbReference>
<dbReference type="SUPFAM" id="SSF47226">
    <property type="entry name" value="Histidine-containing phosphotransfer domain, HPT domain"/>
    <property type="match status" value="1"/>
</dbReference>
<keyword evidence="4" id="KW-1003">Cell membrane</keyword>
<dbReference type="InterPro" id="IPR000014">
    <property type="entry name" value="PAS"/>
</dbReference>
<dbReference type="FunFam" id="3.30.565.10:FF:000010">
    <property type="entry name" value="Sensor histidine kinase RcsC"/>
    <property type="match status" value="1"/>
</dbReference>
<evidence type="ECO:0000256" key="17">
    <source>
        <dbReference type="PROSITE-ProRule" id="PRU00169"/>
    </source>
</evidence>
<dbReference type="CDD" id="cd00130">
    <property type="entry name" value="PAS"/>
    <property type="match status" value="1"/>
</dbReference>
<dbReference type="GO" id="GO:0009927">
    <property type="term" value="F:histidine phosphotransfer kinase activity"/>
    <property type="evidence" value="ECO:0007669"/>
    <property type="project" value="TreeGrafter"/>
</dbReference>
<dbReference type="InterPro" id="IPR000700">
    <property type="entry name" value="PAS-assoc_C"/>
</dbReference>
<dbReference type="SMART" id="SM00387">
    <property type="entry name" value="HATPase_c"/>
    <property type="match status" value="1"/>
</dbReference>
<evidence type="ECO:0000256" key="8">
    <source>
        <dbReference type="ARBA" id="ARBA00022692"/>
    </source>
</evidence>
<evidence type="ECO:0000256" key="6">
    <source>
        <dbReference type="ARBA" id="ARBA00022553"/>
    </source>
</evidence>
<keyword evidence="25" id="KW-1185">Reference proteome</keyword>
<keyword evidence="7" id="KW-0808">Transferase</keyword>
<dbReference type="EMBL" id="BAABLX010000028">
    <property type="protein sequence ID" value="GAA4949996.1"/>
    <property type="molecule type" value="Genomic_DNA"/>
</dbReference>
<dbReference type="FunFam" id="1.10.287.130:FF:000038">
    <property type="entry name" value="Sensory transduction histidine kinase"/>
    <property type="match status" value="1"/>
</dbReference>
<proteinExistence type="predicted"/>
<dbReference type="InterPro" id="IPR001789">
    <property type="entry name" value="Sig_transdc_resp-reg_receiver"/>
</dbReference>
<dbReference type="PROSITE" id="PS50894">
    <property type="entry name" value="HPT"/>
    <property type="match status" value="1"/>
</dbReference>
<gene>
    <name evidence="24" type="ORF">GCM10025791_32850</name>
</gene>
<keyword evidence="5" id="KW-0997">Cell inner membrane</keyword>
<evidence type="ECO:0000313" key="24">
    <source>
        <dbReference type="EMBL" id="GAA4949996.1"/>
    </source>
</evidence>
<dbReference type="SUPFAM" id="SSF47384">
    <property type="entry name" value="Homodimeric domain of signal transducing histidine kinase"/>
    <property type="match status" value="1"/>
</dbReference>
<dbReference type="PROSITE" id="PS50109">
    <property type="entry name" value="HIS_KIN"/>
    <property type="match status" value="1"/>
</dbReference>
<dbReference type="Gene3D" id="3.40.50.2300">
    <property type="match status" value="1"/>
</dbReference>
<dbReference type="PROSITE" id="PS50110">
    <property type="entry name" value="RESPONSE_REGULATORY"/>
    <property type="match status" value="1"/>
</dbReference>
<evidence type="ECO:0000256" key="9">
    <source>
        <dbReference type="ARBA" id="ARBA00022741"/>
    </source>
</evidence>
<comment type="catalytic activity">
    <reaction evidence="1">
        <text>ATP + protein L-histidine = ADP + protein N-phospho-L-histidine.</text>
        <dbReference type="EC" id="2.7.13.3"/>
    </reaction>
</comment>
<dbReference type="InterPro" id="IPR035965">
    <property type="entry name" value="PAS-like_dom_sf"/>
</dbReference>
<evidence type="ECO:0000256" key="1">
    <source>
        <dbReference type="ARBA" id="ARBA00000085"/>
    </source>
</evidence>
<keyword evidence="6 17" id="KW-0597">Phosphoprotein</keyword>
<keyword evidence="10" id="KW-0418">Kinase</keyword>
<dbReference type="Gene3D" id="3.30.565.10">
    <property type="entry name" value="Histidine kinase-like ATPase, C-terminal domain"/>
    <property type="match status" value="1"/>
</dbReference>
<keyword evidence="11 24" id="KW-0067">ATP-binding</keyword>
<evidence type="ECO:0000256" key="14">
    <source>
        <dbReference type="ARBA" id="ARBA00023136"/>
    </source>
</evidence>
<protein>
    <recommendedName>
        <fullName evidence="3">histidine kinase</fullName>
        <ecNumber evidence="3">2.7.13.3</ecNumber>
    </recommendedName>
</protein>
<comment type="caution">
    <text evidence="24">The sequence shown here is derived from an EMBL/GenBank/DDBJ whole genome shotgun (WGS) entry which is preliminary data.</text>
</comment>
<sequence>MALFSKRTLTSFRLAGGLVAIVITALTVAAMLSLLPDQNRLRLQGLAGVAEAASANSSVLLTNKDMRRLESTLRVVVNRNDDILSAGVRRDDGRLLVTIGEHQEAWQVGAQNARQMAVPVFANGQQWGELELGLAAMPGSTWQDFYRHPMTLLIGFMATVCTVFFGFYLKRMLRDLDPSQAVPDRVRSALDTMAEGLLVLDAKLNIVLANQAFSDLVGEKPDQLLGQKADRFNWLDGFDKPLAAEHSPWQLALEQGSIRQQDRIRLRLADGKLYSFQSNCSPVFTANDAVGGVLISFDDVTLLEEKEKELQASKQMAEEANQAKSDFLANMSHEIRTPMNAIMGFTDVLLRSYQERGDGRLPADSAKYLTTIANSSSHLLHLINDILDLSKVEAGKIEIEATECSPHQEVAQVIQVMQVKAEQKGLALVHKPLTDMPASMTSDPAKLRQIVTNLAGNAIKFTETGQVTVVTEWQQVGAKGQLAIRVQDTGIGMSEKALANVFSAFVQADSSITRRFGGTGLGLSISKAFAEAFGGDITVTSKEGQGSCFALEIPIDAFNAQMLSPEQQLKDTVKLDHSQGQWRFEPAKVLVVDDGEENRELLKVVLTNAGLTVIEAEDGIEALAGIQHKPDMILMDVQMPRMDGYTAVGKMRQLGIQLPVIALTAHAMKGIEQRVLEAGYTSYQSKPIDIDRLFTAMAQHIPGEFGQFKSSQPVPETEPVAIRSLEPKMDEPQTAEPSAIGGASPVRSTLASNPALLPIVKKFVVRLGDRLGELEQAANAQNLQEVADLAHWLKGSGGTAGFNEFTKPAATLEQTAKSGNLNDLATHIAEIQSIYKRIDLAQSQEAS</sequence>
<evidence type="ECO:0000256" key="5">
    <source>
        <dbReference type="ARBA" id="ARBA00022519"/>
    </source>
</evidence>
<dbReference type="InterPro" id="IPR008207">
    <property type="entry name" value="Sig_transdc_His_kin_Hpt_dom"/>
</dbReference>
<keyword evidence="12 18" id="KW-1133">Transmembrane helix</keyword>
<feature type="modified residue" description="4-aspartylphosphate" evidence="17">
    <location>
        <position position="636"/>
    </location>
</feature>
<dbReference type="SUPFAM" id="SSF55874">
    <property type="entry name" value="ATPase domain of HSP90 chaperone/DNA topoisomerase II/histidine kinase"/>
    <property type="match status" value="1"/>
</dbReference>
<feature type="domain" description="Response regulatory" evidence="20">
    <location>
        <begin position="588"/>
        <end position="701"/>
    </location>
</feature>
<dbReference type="InterPro" id="IPR036097">
    <property type="entry name" value="HisK_dim/P_sf"/>
</dbReference>
<evidence type="ECO:0000259" key="20">
    <source>
        <dbReference type="PROSITE" id="PS50110"/>
    </source>
</evidence>
<dbReference type="PROSITE" id="PS50113">
    <property type="entry name" value="PAC"/>
    <property type="match status" value="1"/>
</dbReference>
<dbReference type="PANTHER" id="PTHR43047:SF72">
    <property type="entry name" value="OSMOSENSING HISTIDINE PROTEIN KINASE SLN1"/>
    <property type="match status" value="1"/>
</dbReference>
<keyword evidence="14 18" id="KW-0472">Membrane</keyword>
<dbReference type="InterPro" id="IPR036890">
    <property type="entry name" value="HATPase_C_sf"/>
</dbReference>
<evidence type="ECO:0000256" key="12">
    <source>
        <dbReference type="ARBA" id="ARBA00022989"/>
    </source>
</evidence>
<dbReference type="NCBIfam" id="TIGR00229">
    <property type="entry name" value="sensory_box"/>
    <property type="match status" value="1"/>
</dbReference>
<dbReference type="InterPro" id="IPR005467">
    <property type="entry name" value="His_kinase_dom"/>
</dbReference>
<dbReference type="Gene3D" id="1.10.287.130">
    <property type="match status" value="1"/>
</dbReference>
<dbReference type="SUPFAM" id="SSF52172">
    <property type="entry name" value="CheY-like"/>
    <property type="match status" value="1"/>
</dbReference>
<dbReference type="CDD" id="cd00082">
    <property type="entry name" value="HisKA"/>
    <property type="match status" value="1"/>
</dbReference>
<name>A0AAV3U5U4_9ALTE</name>
<evidence type="ECO:0000256" key="15">
    <source>
        <dbReference type="ARBA" id="ARBA00023306"/>
    </source>
</evidence>
<dbReference type="EC" id="2.7.13.3" evidence="3"/>
<dbReference type="SMART" id="SM00091">
    <property type="entry name" value="PAS"/>
    <property type="match status" value="1"/>
</dbReference>
<evidence type="ECO:0000256" key="18">
    <source>
        <dbReference type="SAM" id="Phobius"/>
    </source>
</evidence>
<feature type="transmembrane region" description="Helical" evidence="18">
    <location>
        <begin position="150"/>
        <end position="169"/>
    </location>
</feature>
<evidence type="ECO:0000259" key="22">
    <source>
        <dbReference type="PROSITE" id="PS50113"/>
    </source>
</evidence>
<organism evidence="24 25">
    <name type="scientific">Halioxenophilus aromaticivorans</name>
    <dbReference type="NCBI Taxonomy" id="1306992"/>
    <lineage>
        <taxon>Bacteria</taxon>
        <taxon>Pseudomonadati</taxon>
        <taxon>Pseudomonadota</taxon>
        <taxon>Gammaproteobacteria</taxon>
        <taxon>Alteromonadales</taxon>
        <taxon>Alteromonadaceae</taxon>
        <taxon>Halioxenophilus</taxon>
    </lineage>
</organism>
<dbReference type="Pfam" id="PF02518">
    <property type="entry name" value="HATPase_c"/>
    <property type="match status" value="1"/>
</dbReference>
<feature type="domain" description="HPt" evidence="23">
    <location>
        <begin position="752"/>
        <end position="847"/>
    </location>
</feature>
<evidence type="ECO:0000259" key="21">
    <source>
        <dbReference type="PROSITE" id="PS50112"/>
    </source>
</evidence>
<keyword evidence="13" id="KW-0902">Two-component regulatory system</keyword>
<dbReference type="PROSITE" id="PS50112">
    <property type="entry name" value="PAS"/>
    <property type="match status" value="1"/>
</dbReference>
<dbReference type="Pfam" id="PF01627">
    <property type="entry name" value="Hpt"/>
    <property type="match status" value="1"/>
</dbReference>
<feature type="modified residue" description="Phosphohistidine" evidence="16">
    <location>
        <position position="791"/>
    </location>
</feature>
<evidence type="ECO:0000256" key="11">
    <source>
        <dbReference type="ARBA" id="ARBA00022840"/>
    </source>
</evidence>
<feature type="transmembrane region" description="Helical" evidence="18">
    <location>
        <begin position="12"/>
        <end position="35"/>
    </location>
</feature>
<evidence type="ECO:0000256" key="7">
    <source>
        <dbReference type="ARBA" id="ARBA00022679"/>
    </source>
</evidence>
<keyword evidence="8 18" id="KW-0812">Transmembrane</keyword>
<evidence type="ECO:0000256" key="4">
    <source>
        <dbReference type="ARBA" id="ARBA00022475"/>
    </source>
</evidence>
<dbReference type="AlphaFoldDB" id="A0AAV3U5U4"/>